<proteinExistence type="predicted"/>
<dbReference type="EMBL" id="QXIR01000004">
    <property type="protein sequence ID" value="RIW37408.1"/>
    <property type="molecule type" value="Genomic_DNA"/>
</dbReference>
<accession>A0A3A1R3V7</accession>
<evidence type="ECO:0000256" key="1">
    <source>
        <dbReference type="SAM" id="Phobius"/>
    </source>
</evidence>
<reference evidence="2 3" key="1">
    <citation type="submission" date="2018-09" db="EMBL/GenBank/DDBJ databases">
        <title>Bacillus saliacetes sp. nov., isolated from Thai shrimp paste (Ka-pi).</title>
        <authorList>
            <person name="Daroonpunt R."/>
            <person name="Tanasupawat S."/>
            <person name="Yiamsombut S."/>
        </authorList>
    </citation>
    <scope>NUCLEOTIDE SEQUENCE [LARGE SCALE GENOMIC DNA]</scope>
    <source>
        <strain evidence="2 3">SKP7-4</strain>
    </source>
</reference>
<keyword evidence="1" id="KW-0472">Membrane</keyword>
<keyword evidence="3" id="KW-1185">Reference proteome</keyword>
<evidence type="ECO:0000313" key="3">
    <source>
        <dbReference type="Proteomes" id="UP000265801"/>
    </source>
</evidence>
<keyword evidence="1" id="KW-0812">Transmembrane</keyword>
<name>A0A3A1R3V7_9BACI</name>
<comment type="caution">
    <text evidence="2">The sequence shown here is derived from an EMBL/GenBank/DDBJ whole genome shotgun (WGS) entry which is preliminary data.</text>
</comment>
<keyword evidence="1" id="KW-1133">Transmembrane helix</keyword>
<dbReference type="Pfam" id="PF13129">
    <property type="entry name" value="DUF3953"/>
    <property type="match status" value="1"/>
</dbReference>
<dbReference type="Proteomes" id="UP000265801">
    <property type="component" value="Unassembled WGS sequence"/>
</dbReference>
<gene>
    <name evidence="2" type="ORF">D3H55_05070</name>
</gene>
<dbReference type="AlphaFoldDB" id="A0A3A1R3V7"/>
<dbReference type="InterPro" id="IPR025018">
    <property type="entry name" value="DUF3953"/>
</dbReference>
<protein>
    <submittedName>
        <fullName evidence="2">DUF3953 domain-containing protein</fullName>
    </submittedName>
</protein>
<organism evidence="2 3">
    <name type="scientific">Bacillus salacetis</name>
    <dbReference type="NCBI Taxonomy" id="2315464"/>
    <lineage>
        <taxon>Bacteria</taxon>
        <taxon>Bacillati</taxon>
        <taxon>Bacillota</taxon>
        <taxon>Bacilli</taxon>
        <taxon>Bacillales</taxon>
        <taxon>Bacillaceae</taxon>
        <taxon>Bacillus</taxon>
    </lineage>
</organism>
<feature type="transmembrane region" description="Helical" evidence="1">
    <location>
        <begin position="45"/>
        <end position="61"/>
    </location>
</feature>
<evidence type="ECO:0000313" key="2">
    <source>
        <dbReference type="EMBL" id="RIW37408.1"/>
    </source>
</evidence>
<feature type="transmembrane region" description="Helical" evidence="1">
    <location>
        <begin position="16"/>
        <end position="33"/>
    </location>
</feature>
<sequence>MAFSTYSLIFNRTSDFQPYMLVLLGILMLMLGIDEVKGKINFSSILYFSTSAFLMFVFFYTL</sequence>